<keyword evidence="3" id="KW-0808">Transferase</keyword>
<dbReference type="SUPFAM" id="SSF53756">
    <property type="entry name" value="UDP-Glycosyltransferase/glycogen phosphorylase"/>
    <property type="match status" value="1"/>
</dbReference>
<dbReference type="PANTHER" id="PTHR11926:SF774">
    <property type="entry name" value="UDP-GLYCOSYLTRANSFERASE 85A1-RELATED"/>
    <property type="match status" value="1"/>
</dbReference>
<keyword evidence="2" id="KW-0328">Glycosyltransferase</keyword>
<sequence length="459" mass="51380">MDTNRILQEQQRRSHIVAMPYPARGHINPMLILCKFLASKRNDILVTVILTEEYHRSVASEARPDNMVFATLSNDIIPLAHHQSSDVVGFFKAVHDMIAAPFEQLLDRLEPPVTTIITDNILKVVAEAANRRDIPVALFWPPSATTFSIFYHADLFENGIPVDMKAHGNDIVDFIPGIPSIRVADLPRAYLKDKTPVTLRCWPYKFSTSKVKCLLLGTAYELEPQVCDVFKEELGYPVYFVGPLIPYYELHDSKTSTNGGCDQKEPHYIEWLNSQPANSVLYISMGTLFSISSAQIDEMVAGLKMSGVRFLWVAREDTCRLEEDCRDLGLVVPWCHQLKVLCHSSVGGFLTHCGWNSILEAGYAGVPVLTLPLSGDQATQSKQAVEDYKIGLRLKKDMGDKALVTREEIAKTIKTLMDVDGIERKEFVKNAKKFQETCQAALEKGGSTDTNLDAFIQTI</sequence>
<comment type="caution">
    <text evidence="4">The sequence shown here is derived from an EMBL/GenBank/DDBJ whole genome shotgun (WGS) entry which is preliminary data.</text>
</comment>
<proteinExistence type="inferred from homology"/>
<evidence type="ECO:0000313" key="4">
    <source>
        <dbReference type="EMBL" id="KAK2643049.1"/>
    </source>
</evidence>
<keyword evidence="5" id="KW-1185">Reference proteome</keyword>
<name>A0AAD9WTB8_9ROSI</name>
<evidence type="ECO:0000313" key="5">
    <source>
        <dbReference type="Proteomes" id="UP001280121"/>
    </source>
</evidence>
<comment type="similarity">
    <text evidence="1">Belongs to the UDP-glycosyltransferase family.</text>
</comment>
<dbReference type="Pfam" id="PF00201">
    <property type="entry name" value="UDPGT"/>
    <property type="match status" value="1"/>
</dbReference>
<dbReference type="FunFam" id="3.40.50.2000:FF:000138">
    <property type="entry name" value="Glycosyltransferase"/>
    <property type="match status" value="1"/>
</dbReference>
<evidence type="ECO:0008006" key="6">
    <source>
        <dbReference type="Google" id="ProtNLM"/>
    </source>
</evidence>
<dbReference type="GO" id="GO:0080044">
    <property type="term" value="F:quercetin 7-O-glucosyltransferase activity"/>
    <property type="evidence" value="ECO:0007669"/>
    <property type="project" value="TreeGrafter"/>
</dbReference>
<dbReference type="InterPro" id="IPR002213">
    <property type="entry name" value="UDP_glucos_trans"/>
</dbReference>
<dbReference type="GO" id="GO:0080043">
    <property type="term" value="F:quercetin 3-O-glucosyltransferase activity"/>
    <property type="evidence" value="ECO:0007669"/>
    <property type="project" value="TreeGrafter"/>
</dbReference>
<dbReference type="EMBL" id="JANJYI010000007">
    <property type="protein sequence ID" value="KAK2643049.1"/>
    <property type="molecule type" value="Genomic_DNA"/>
</dbReference>
<organism evidence="4 5">
    <name type="scientific">Dipteronia dyeriana</name>
    <dbReference type="NCBI Taxonomy" id="168575"/>
    <lineage>
        <taxon>Eukaryota</taxon>
        <taxon>Viridiplantae</taxon>
        <taxon>Streptophyta</taxon>
        <taxon>Embryophyta</taxon>
        <taxon>Tracheophyta</taxon>
        <taxon>Spermatophyta</taxon>
        <taxon>Magnoliopsida</taxon>
        <taxon>eudicotyledons</taxon>
        <taxon>Gunneridae</taxon>
        <taxon>Pentapetalae</taxon>
        <taxon>rosids</taxon>
        <taxon>malvids</taxon>
        <taxon>Sapindales</taxon>
        <taxon>Sapindaceae</taxon>
        <taxon>Hippocastanoideae</taxon>
        <taxon>Acereae</taxon>
        <taxon>Dipteronia</taxon>
    </lineage>
</organism>
<dbReference type="PANTHER" id="PTHR11926">
    <property type="entry name" value="GLUCOSYL/GLUCURONOSYL TRANSFERASES"/>
    <property type="match status" value="1"/>
</dbReference>
<accession>A0AAD9WTB8</accession>
<gene>
    <name evidence="4" type="ORF">Ddye_024812</name>
</gene>
<dbReference type="Proteomes" id="UP001280121">
    <property type="component" value="Unassembled WGS sequence"/>
</dbReference>
<evidence type="ECO:0000256" key="2">
    <source>
        <dbReference type="ARBA" id="ARBA00022676"/>
    </source>
</evidence>
<evidence type="ECO:0000256" key="1">
    <source>
        <dbReference type="ARBA" id="ARBA00009995"/>
    </source>
</evidence>
<dbReference type="Gene3D" id="3.40.50.2000">
    <property type="entry name" value="Glycogen Phosphorylase B"/>
    <property type="match status" value="2"/>
</dbReference>
<evidence type="ECO:0000256" key="3">
    <source>
        <dbReference type="ARBA" id="ARBA00022679"/>
    </source>
</evidence>
<reference evidence="4" key="1">
    <citation type="journal article" date="2023" name="Plant J.">
        <title>Genome sequences and population genomics provide insights into the demographic history, inbreeding, and mutation load of two 'living fossil' tree species of Dipteronia.</title>
        <authorList>
            <person name="Feng Y."/>
            <person name="Comes H.P."/>
            <person name="Chen J."/>
            <person name="Zhu S."/>
            <person name="Lu R."/>
            <person name="Zhang X."/>
            <person name="Li P."/>
            <person name="Qiu J."/>
            <person name="Olsen K.M."/>
            <person name="Qiu Y."/>
        </authorList>
    </citation>
    <scope>NUCLEOTIDE SEQUENCE</scope>
    <source>
        <strain evidence="4">KIB01</strain>
    </source>
</reference>
<dbReference type="CDD" id="cd03784">
    <property type="entry name" value="GT1_Gtf-like"/>
    <property type="match status" value="1"/>
</dbReference>
<protein>
    <recommendedName>
        <fullName evidence="6">Glycosyltransferase</fullName>
    </recommendedName>
</protein>
<dbReference type="AlphaFoldDB" id="A0AAD9WTB8"/>